<dbReference type="InterPro" id="IPR036237">
    <property type="entry name" value="Xyl_isomerase-like_sf"/>
</dbReference>
<protein>
    <submittedName>
        <fullName evidence="1">DUF692 domain-containing protein</fullName>
    </submittedName>
</protein>
<evidence type="ECO:0000313" key="2">
    <source>
        <dbReference type="Proteomes" id="UP000316649"/>
    </source>
</evidence>
<dbReference type="PANTHER" id="PTHR42194">
    <property type="entry name" value="UPF0276 PROTEIN HI_1600"/>
    <property type="match status" value="1"/>
</dbReference>
<accession>A0A557S4B9</accession>
<dbReference type="SUPFAM" id="SSF51658">
    <property type="entry name" value="Xylose isomerase-like"/>
    <property type="match status" value="1"/>
</dbReference>
<proteinExistence type="predicted"/>
<dbReference type="Proteomes" id="UP000316649">
    <property type="component" value="Unassembled WGS sequence"/>
</dbReference>
<dbReference type="RefSeq" id="WP_144359574.1">
    <property type="nucleotide sequence ID" value="NZ_VMNH01000017.1"/>
</dbReference>
<dbReference type="Pfam" id="PF05114">
    <property type="entry name" value="MbnB_TglH_ChrH"/>
    <property type="match status" value="1"/>
</dbReference>
<dbReference type="AlphaFoldDB" id="A0A557S4B9"/>
<dbReference type="InterPro" id="IPR007801">
    <property type="entry name" value="MbnB/TglH/ChrH"/>
</dbReference>
<dbReference type="NCBIfam" id="NF003818">
    <property type="entry name" value="PRK05409.1"/>
    <property type="match status" value="1"/>
</dbReference>
<name>A0A557S4B9_9GAMM</name>
<keyword evidence="2" id="KW-1185">Reference proteome</keyword>
<dbReference type="OrthoDB" id="9763101at2"/>
<gene>
    <name evidence="1" type="ORF">FHP88_13270</name>
</gene>
<dbReference type="Gene3D" id="3.20.20.150">
    <property type="entry name" value="Divalent-metal-dependent TIM barrel enzymes"/>
    <property type="match status" value="1"/>
</dbReference>
<organism evidence="1 2">
    <name type="scientific">Sedimenticola selenatireducens</name>
    <dbReference type="NCBI Taxonomy" id="191960"/>
    <lineage>
        <taxon>Bacteria</taxon>
        <taxon>Pseudomonadati</taxon>
        <taxon>Pseudomonadota</taxon>
        <taxon>Gammaproteobacteria</taxon>
        <taxon>Chromatiales</taxon>
        <taxon>Sedimenticolaceae</taxon>
        <taxon>Sedimenticola</taxon>
    </lineage>
</organism>
<sequence>MNDAIPSLRSASALVPSRAGAGLKAVHYQDIIDNQPDIGWFEIHPENYMGRGGAPLRYLERIRSDYPISMHSVGTSLGSHQPLDTKHLDDLKYLVDRFQPGLISEHLSWSHGYEWFTHDLIPLVYTQASLDLVVDHIQQVQDRLQRQILIENPSSYLQFKQSDIPEQHFLVEAAKRSGAGLLLDVNNVYVSCSNHQWDIEEYLAPIPAELVGEIHLAGHAVQALGNEQVLLIDDHGSPVCTAVWELYRNCIDRIGTVPTLIERDSNIPDFATLYNEVQYAEYYLRQSKEVNRVSTC</sequence>
<dbReference type="PANTHER" id="PTHR42194:SF1">
    <property type="entry name" value="UPF0276 PROTEIN HI_1600"/>
    <property type="match status" value="1"/>
</dbReference>
<reference evidence="1 2" key="1">
    <citation type="submission" date="2019-07" db="EMBL/GenBank/DDBJ databases">
        <title>The pathways for chlorine oxyanion respiration interact through the shared metabolite chlorate.</title>
        <authorList>
            <person name="Barnum T.P."/>
            <person name="Cheng Y."/>
            <person name="Hill K.A."/>
            <person name="Lucas L.N."/>
            <person name="Carlson H.K."/>
            <person name="Coates J.D."/>
        </authorList>
    </citation>
    <scope>NUCLEOTIDE SEQUENCE [LARGE SCALE GENOMIC DNA]</scope>
    <source>
        <strain evidence="1 2">BK-1</strain>
    </source>
</reference>
<dbReference type="EMBL" id="VMNH01000017">
    <property type="protein sequence ID" value="TVO72245.1"/>
    <property type="molecule type" value="Genomic_DNA"/>
</dbReference>
<evidence type="ECO:0000313" key="1">
    <source>
        <dbReference type="EMBL" id="TVO72245.1"/>
    </source>
</evidence>
<comment type="caution">
    <text evidence="1">The sequence shown here is derived from an EMBL/GenBank/DDBJ whole genome shotgun (WGS) entry which is preliminary data.</text>
</comment>